<proteinExistence type="predicted"/>
<evidence type="ECO:0000256" key="10">
    <source>
        <dbReference type="PROSITE-ProRule" id="PRU10141"/>
    </source>
</evidence>
<dbReference type="InterPro" id="IPR000719">
    <property type="entry name" value="Prot_kinase_dom"/>
</dbReference>
<accession>A0AA35S8W1</accession>
<dbReference type="GO" id="GO:0034727">
    <property type="term" value="P:piecemeal microautophagy of the nucleus"/>
    <property type="evidence" value="ECO:0007669"/>
    <property type="project" value="TreeGrafter"/>
</dbReference>
<dbReference type="GO" id="GO:0042594">
    <property type="term" value="P:response to starvation"/>
    <property type="evidence" value="ECO:0007669"/>
    <property type="project" value="TreeGrafter"/>
</dbReference>
<dbReference type="GO" id="GO:0034045">
    <property type="term" value="C:phagophore assembly site membrane"/>
    <property type="evidence" value="ECO:0007669"/>
    <property type="project" value="TreeGrafter"/>
</dbReference>
<dbReference type="PROSITE" id="PS50011">
    <property type="entry name" value="PROTEIN_KINASE_DOM"/>
    <property type="match status" value="1"/>
</dbReference>
<evidence type="ECO:0000256" key="1">
    <source>
        <dbReference type="ARBA" id="ARBA00012513"/>
    </source>
</evidence>
<keyword evidence="5 10" id="KW-0547">Nucleotide-binding</keyword>
<dbReference type="FunFam" id="3.30.200.20:FF:000042">
    <property type="entry name" value="Aurora kinase A"/>
    <property type="match status" value="1"/>
</dbReference>
<evidence type="ECO:0000259" key="11">
    <source>
        <dbReference type="PROSITE" id="PS50011"/>
    </source>
</evidence>
<dbReference type="GO" id="GO:0000422">
    <property type="term" value="P:autophagy of mitochondrion"/>
    <property type="evidence" value="ECO:0007669"/>
    <property type="project" value="TreeGrafter"/>
</dbReference>
<dbReference type="GO" id="GO:0061709">
    <property type="term" value="P:reticulophagy"/>
    <property type="evidence" value="ECO:0007669"/>
    <property type="project" value="TreeGrafter"/>
</dbReference>
<dbReference type="InterPro" id="IPR017441">
    <property type="entry name" value="Protein_kinase_ATP_BS"/>
</dbReference>
<evidence type="ECO:0000313" key="12">
    <source>
        <dbReference type="EMBL" id="CAI8024783.1"/>
    </source>
</evidence>
<evidence type="ECO:0000313" key="13">
    <source>
        <dbReference type="Proteomes" id="UP001174909"/>
    </source>
</evidence>
<organism evidence="12 13">
    <name type="scientific">Geodia barretti</name>
    <name type="common">Barrett's horny sponge</name>
    <dbReference type="NCBI Taxonomy" id="519541"/>
    <lineage>
        <taxon>Eukaryota</taxon>
        <taxon>Metazoa</taxon>
        <taxon>Porifera</taxon>
        <taxon>Demospongiae</taxon>
        <taxon>Heteroscleromorpha</taxon>
        <taxon>Tetractinellida</taxon>
        <taxon>Astrophorina</taxon>
        <taxon>Geodiidae</taxon>
        <taxon>Geodia</taxon>
    </lineage>
</organism>
<evidence type="ECO:0000256" key="9">
    <source>
        <dbReference type="ARBA" id="ARBA00048679"/>
    </source>
</evidence>
<dbReference type="EMBL" id="CASHTH010002094">
    <property type="protein sequence ID" value="CAI8024783.1"/>
    <property type="molecule type" value="Genomic_DNA"/>
</dbReference>
<feature type="binding site" evidence="10">
    <location>
        <position position="46"/>
    </location>
    <ligand>
        <name>ATP</name>
        <dbReference type="ChEBI" id="CHEBI:30616"/>
    </ligand>
</feature>
<keyword evidence="13" id="KW-1185">Reference proteome</keyword>
<gene>
    <name evidence="12" type="ORF">GBAR_LOCUS14363</name>
</gene>
<keyword evidence="4" id="KW-0808">Transferase</keyword>
<dbReference type="Pfam" id="PF00069">
    <property type="entry name" value="Pkinase"/>
    <property type="match status" value="1"/>
</dbReference>
<evidence type="ECO:0000256" key="4">
    <source>
        <dbReference type="ARBA" id="ARBA00022679"/>
    </source>
</evidence>
<evidence type="ECO:0000256" key="7">
    <source>
        <dbReference type="ARBA" id="ARBA00022840"/>
    </source>
</evidence>
<dbReference type="Proteomes" id="UP001174909">
    <property type="component" value="Unassembled WGS sequence"/>
</dbReference>
<keyword evidence="2" id="KW-0963">Cytoplasm</keyword>
<dbReference type="InterPro" id="IPR011009">
    <property type="entry name" value="Kinase-like_dom_sf"/>
</dbReference>
<name>A0AA35S8W1_GEOBA</name>
<keyword evidence="7 10" id="KW-0067">ATP-binding</keyword>
<evidence type="ECO:0000256" key="5">
    <source>
        <dbReference type="ARBA" id="ARBA00022741"/>
    </source>
</evidence>
<dbReference type="GO" id="GO:0005524">
    <property type="term" value="F:ATP binding"/>
    <property type="evidence" value="ECO:0007669"/>
    <property type="project" value="UniProtKB-UniRule"/>
</dbReference>
<comment type="catalytic activity">
    <reaction evidence="8">
        <text>L-threonyl-[protein] + ATP = O-phospho-L-threonyl-[protein] + ADP + H(+)</text>
        <dbReference type="Rhea" id="RHEA:46608"/>
        <dbReference type="Rhea" id="RHEA-COMP:11060"/>
        <dbReference type="Rhea" id="RHEA-COMP:11605"/>
        <dbReference type="ChEBI" id="CHEBI:15378"/>
        <dbReference type="ChEBI" id="CHEBI:30013"/>
        <dbReference type="ChEBI" id="CHEBI:30616"/>
        <dbReference type="ChEBI" id="CHEBI:61977"/>
        <dbReference type="ChEBI" id="CHEBI:456216"/>
        <dbReference type="EC" id="2.7.11.1"/>
    </reaction>
</comment>
<dbReference type="GO" id="GO:0005776">
    <property type="term" value="C:autophagosome"/>
    <property type="evidence" value="ECO:0007669"/>
    <property type="project" value="TreeGrafter"/>
</dbReference>
<protein>
    <recommendedName>
        <fullName evidence="1">non-specific serine/threonine protein kinase</fullName>
        <ecNumber evidence="1">2.7.11.1</ecNumber>
    </recommendedName>
</protein>
<dbReference type="GO" id="GO:0004674">
    <property type="term" value="F:protein serine/threonine kinase activity"/>
    <property type="evidence" value="ECO:0007669"/>
    <property type="project" value="UniProtKB-KW"/>
</dbReference>
<feature type="domain" description="Protein kinase" evidence="11">
    <location>
        <begin position="16"/>
        <end position="149"/>
    </location>
</feature>
<evidence type="ECO:0000256" key="3">
    <source>
        <dbReference type="ARBA" id="ARBA00022527"/>
    </source>
</evidence>
<comment type="caution">
    <text evidence="12">The sequence shown here is derived from an EMBL/GenBank/DDBJ whole genome shotgun (WGS) entry which is preliminary data.</text>
</comment>
<dbReference type="PROSITE" id="PS00107">
    <property type="entry name" value="PROTEIN_KINASE_ATP"/>
    <property type="match status" value="1"/>
</dbReference>
<dbReference type="SUPFAM" id="SSF56112">
    <property type="entry name" value="Protein kinase-like (PK-like)"/>
    <property type="match status" value="1"/>
</dbReference>
<evidence type="ECO:0000256" key="8">
    <source>
        <dbReference type="ARBA" id="ARBA00047899"/>
    </source>
</evidence>
<dbReference type="Gene3D" id="1.10.510.10">
    <property type="entry name" value="Transferase(Phosphotransferase) domain 1"/>
    <property type="match status" value="1"/>
</dbReference>
<sequence>MSASSCTVGLPQMKDYVLTESLGTGTYATVYKAVHKGKQKGVVAVKCIKRSRLTVSSMENLLTEIKVMKQLQHEHIVQLSEFEWDTNYIFLIMEYCSGGDLSNFIRSRNTLAEVEAKYFLQQLGTFSYNIFSPCLHVCAMRVTVIGLCV</sequence>
<dbReference type="GO" id="GO:0005829">
    <property type="term" value="C:cytosol"/>
    <property type="evidence" value="ECO:0007669"/>
    <property type="project" value="TreeGrafter"/>
</dbReference>
<evidence type="ECO:0000256" key="6">
    <source>
        <dbReference type="ARBA" id="ARBA00022777"/>
    </source>
</evidence>
<dbReference type="PANTHER" id="PTHR24348:SF65">
    <property type="entry name" value="SERINE_THREONINE-PROTEIN KINASE ULK3"/>
    <property type="match status" value="1"/>
</dbReference>
<dbReference type="GO" id="GO:0000045">
    <property type="term" value="P:autophagosome assembly"/>
    <property type="evidence" value="ECO:0007669"/>
    <property type="project" value="TreeGrafter"/>
</dbReference>
<dbReference type="InterPro" id="IPR045269">
    <property type="entry name" value="Atg1-like"/>
</dbReference>
<reference evidence="12" key="1">
    <citation type="submission" date="2023-03" db="EMBL/GenBank/DDBJ databases">
        <authorList>
            <person name="Steffen K."/>
            <person name="Cardenas P."/>
        </authorList>
    </citation>
    <scope>NUCLEOTIDE SEQUENCE</scope>
</reference>
<evidence type="ECO:0000256" key="2">
    <source>
        <dbReference type="ARBA" id="ARBA00022490"/>
    </source>
</evidence>
<dbReference type="PANTHER" id="PTHR24348">
    <property type="entry name" value="SERINE/THREONINE-PROTEIN KINASE UNC-51-RELATED"/>
    <property type="match status" value="1"/>
</dbReference>
<keyword evidence="6 12" id="KW-0418">Kinase</keyword>
<dbReference type="EC" id="2.7.11.1" evidence="1"/>
<comment type="catalytic activity">
    <reaction evidence="9">
        <text>L-seryl-[protein] + ATP = O-phospho-L-seryl-[protein] + ADP + H(+)</text>
        <dbReference type="Rhea" id="RHEA:17989"/>
        <dbReference type="Rhea" id="RHEA-COMP:9863"/>
        <dbReference type="Rhea" id="RHEA-COMP:11604"/>
        <dbReference type="ChEBI" id="CHEBI:15378"/>
        <dbReference type="ChEBI" id="CHEBI:29999"/>
        <dbReference type="ChEBI" id="CHEBI:30616"/>
        <dbReference type="ChEBI" id="CHEBI:83421"/>
        <dbReference type="ChEBI" id="CHEBI:456216"/>
        <dbReference type="EC" id="2.7.11.1"/>
    </reaction>
</comment>
<dbReference type="GO" id="GO:0010506">
    <property type="term" value="P:regulation of autophagy"/>
    <property type="evidence" value="ECO:0007669"/>
    <property type="project" value="InterPro"/>
</dbReference>
<keyword evidence="3" id="KW-0723">Serine/threonine-protein kinase</keyword>
<dbReference type="AlphaFoldDB" id="A0AA35S8W1"/>